<evidence type="ECO:0000313" key="2">
    <source>
        <dbReference type="Proteomes" id="UP000198211"/>
    </source>
</evidence>
<protein>
    <submittedName>
        <fullName evidence="1">Uncharacterized protein</fullName>
    </submittedName>
</protein>
<dbReference type="AlphaFoldDB" id="A0A225VIW2"/>
<comment type="caution">
    <text evidence="1">The sequence shown here is derived from an EMBL/GenBank/DDBJ whole genome shotgun (WGS) entry which is preliminary data.</text>
</comment>
<proteinExistence type="predicted"/>
<name>A0A225VIW2_9STRA</name>
<dbReference type="EMBL" id="NBNE01004525">
    <property type="protein sequence ID" value="OWZ05262.1"/>
    <property type="molecule type" value="Genomic_DNA"/>
</dbReference>
<gene>
    <name evidence="1" type="ORF">PHMEG_00022679</name>
</gene>
<accession>A0A225VIW2</accession>
<sequence length="116" mass="13357">MSRLIKDKAANGEMPARVKNDMINTFKIQNADPKVLLPRVQYRVRIFRNNVWNDNDFVEDMEKLVQQNMYHPNVGDNVAFAFGYDVNGDENPQLGKGLEENRLVVGFGTKITMRIL</sequence>
<evidence type="ECO:0000313" key="1">
    <source>
        <dbReference type="EMBL" id="OWZ05262.1"/>
    </source>
</evidence>
<keyword evidence="2" id="KW-1185">Reference proteome</keyword>
<dbReference type="OrthoDB" id="116498at2759"/>
<reference evidence="2" key="1">
    <citation type="submission" date="2017-03" db="EMBL/GenBank/DDBJ databases">
        <title>Phytopthora megakarya and P. palmivora, two closely related causual agents of cacao black pod achieved similar genome size and gene model numbers by different mechanisms.</title>
        <authorList>
            <person name="Ali S."/>
            <person name="Shao J."/>
            <person name="Larry D.J."/>
            <person name="Kronmiller B."/>
            <person name="Shen D."/>
            <person name="Strem M.D."/>
            <person name="Melnick R.L."/>
            <person name="Guiltinan M.J."/>
            <person name="Tyler B.M."/>
            <person name="Meinhardt L.W."/>
            <person name="Bailey B.A."/>
        </authorList>
    </citation>
    <scope>NUCLEOTIDE SEQUENCE [LARGE SCALE GENOMIC DNA]</scope>
    <source>
        <strain evidence="2">zdho120</strain>
    </source>
</reference>
<organism evidence="1 2">
    <name type="scientific">Phytophthora megakarya</name>
    <dbReference type="NCBI Taxonomy" id="4795"/>
    <lineage>
        <taxon>Eukaryota</taxon>
        <taxon>Sar</taxon>
        <taxon>Stramenopiles</taxon>
        <taxon>Oomycota</taxon>
        <taxon>Peronosporomycetes</taxon>
        <taxon>Peronosporales</taxon>
        <taxon>Peronosporaceae</taxon>
        <taxon>Phytophthora</taxon>
    </lineage>
</organism>
<dbReference type="Proteomes" id="UP000198211">
    <property type="component" value="Unassembled WGS sequence"/>
</dbReference>